<organism evidence="1 2">
    <name type="scientific">Rattus norvegicus</name>
    <name type="common">Rat</name>
    <dbReference type="NCBI Taxonomy" id="10116"/>
    <lineage>
        <taxon>Eukaryota</taxon>
        <taxon>Metazoa</taxon>
        <taxon>Chordata</taxon>
        <taxon>Craniata</taxon>
        <taxon>Vertebrata</taxon>
        <taxon>Euteleostomi</taxon>
        <taxon>Mammalia</taxon>
        <taxon>Eutheria</taxon>
        <taxon>Euarchontoglires</taxon>
        <taxon>Glires</taxon>
        <taxon>Rodentia</taxon>
        <taxon>Myomorpha</taxon>
        <taxon>Muroidea</taxon>
        <taxon>Muridae</taxon>
        <taxon>Murinae</taxon>
        <taxon>Rattus</taxon>
    </lineage>
</organism>
<sequence length="22" mass="2203">METSGLDSLSSQCLSVGLCVSS</sequence>
<evidence type="ECO:0000313" key="2">
    <source>
        <dbReference type="Proteomes" id="UP000234681"/>
    </source>
</evidence>
<proteinExistence type="predicted"/>
<evidence type="ECO:0000313" key="1">
    <source>
        <dbReference type="EMBL" id="EDL99524.1"/>
    </source>
</evidence>
<dbReference type="Proteomes" id="UP000234681">
    <property type="component" value="Chromosome 14"/>
</dbReference>
<accession>A6K5V4</accession>
<dbReference type="AlphaFoldDB" id="A6K5V4"/>
<name>A6K5V4_RAT</name>
<reference evidence="2" key="1">
    <citation type="submission" date="2005-09" db="EMBL/GenBank/DDBJ databases">
        <authorList>
            <person name="Mural R.J."/>
            <person name="Li P.W."/>
            <person name="Adams M.D."/>
            <person name="Amanatides P.G."/>
            <person name="Baden-Tillson H."/>
            <person name="Barnstead M."/>
            <person name="Chin S.H."/>
            <person name="Dew I."/>
            <person name="Evans C.A."/>
            <person name="Ferriera S."/>
            <person name="Flanigan M."/>
            <person name="Fosler C."/>
            <person name="Glodek A."/>
            <person name="Gu Z."/>
            <person name="Holt R.A."/>
            <person name="Jennings D."/>
            <person name="Kraft C.L."/>
            <person name="Lu F."/>
            <person name="Nguyen T."/>
            <person name="Nusskern D.R."/>
            <person name="Pfannkoch C.M."/>
            <person name="Sitter C."/>
            <person name="Sutton G.G."/>
            <person name="Venter J.C."/>
            <person name="Wang Z."/>
            <person name="Woodage T."/>
            <person name="Zheng X.H."/>
            <person name="Zhong F."/>
        </authorList>
    </citation>
    <scope>NUCLEOTIDE SEQUENCE [LARGE SCALE GENOMIC DNA]</scope>
    <source>
        <strain>BN</strain>
        <strain evidence="2">Sprague-Dawley</strain>
    </source>
</reference>
<gene>
    <name evidence="1" type="ORF">rCG_63371</name>
</gene>
<protein>
    <submittedName>
        <fullName evidence="1">RCG63371</fullName>
    </submittedName>
</protein>
<dbReference type="EMBL" id="CH474022">
    <property type="protein sequence ID" value="EDL99524.1"/>
    <property type="molecule type" value="Genomic_DNA"/>
</dbReference>